<dbReference type="PROSITE" id="PS51077">
    <property type="entry name" value="HTH_ICLR"/>
    <property type="match status" value="1"/>
</dbReference>
<dbReference type="EMBL" id="JAGWCR010000011">
    <property type="protein sequence ID" value="MBS3651022.1"/>
    <property type="molecule type" value="Genomic_DNA"/>
</dbReference>
<dbReference type="RefSeq" id="WP_188256567.1">
    <property type="nucleotide sequence ID" value="NZ_JABVCF010000011.1"/>
</dbReference>
<dbReference type="Pfam" id="PF01614">
    <property type="entry name" value="IclR_C"/>
    <property type="match status" value="1"/>
</dbReference>
<dbReference type="SUPFAM" id="SSF46785">
    <property type="entry name" value="Winged helix' DNA-binding domain"/>
    <property type="match status" value="1"/>
</dbReference>
<feature type="domain" description="IclR-ED" evidence="5">
    <location>
        <begin position="82"/>
        <end position="264"/>
    </location>
</feature>
<dbReference type="Pfam" id="PF09339">
    <property type="entry name" value="HTH_IclR"/>
    <property type="match status" value="1"/>
</dbReference>
<dbReference type="PANTHER" id="PTHR30136:SF24">
    <property type="entry name" value="HTH-TYPE TRANSCRIPTIONAL REPRESSOR ALLR"/>
    <property type="match status" value="1"/>
</dbReference>
<organism evidence="6 7">
    <name type="scientific">Pseudaminobacter soli</name>
    <name type="common">ex Zhang et al. 2022</name>
    <dbReference type="NCBI Taxonomy" id="2831468"/>
    <lineage>
        <taxon>Bacteria</taxon>
        <taxon>Pseudomonadati</taxon>
        <taxon>Pseudomonadota</taxon>
        <taxon>Alphaproteobacteria</taxon>
        <taxon>Hyphomicrobiales</taxon>
        <taxon>Phyllobacteriaceae</taxon>
        <taxon>Pseudaminobacter</taxon>
    </lineage>
</organism>
<dbReference type="PROSITE" id="PS51078">
    <property type="entry name" value="ICLR_ED"/>
    <property type="match status" value="1"/>
</dbReference>
<proteinExistence type="predicted"/>
<keyword evidence="7" id="KW-1185">Reference proteome</keyword>
<evidence type="ECO:0000259" key="4">
    <source>
        <dbReference type="PROSITE" id="PS51077"/>
    </source>
</evidence>
<dbReference type="AlphaFoldDB" id="A0A942E171"/>
<evidence type="ECO:0000313" key="6">
    <source>
        <dbReference type="EMBL" id="MBS3651022.1"/>
    </source>
</evidence>
<dbReference type="PANTHER" id="PTHR30136">
    <property type="entry name" value="HELIX-TURN-HELIX TRANSCRIPTIONAL REGULATOR, ICLR FAMILY"/>
    <property type="match status" value="1"/>
</dbReference>
<dbReference type="InterPro" id="IPR050707">
    <property type="entry name" value="HTH_MetabolicPath_Reg"/>
</dbReference>
<name>A0A942E171_9HYPH</name>
<gene>
    <name evidence="6" type="ORF">KEU06_20640</name>
</gene>
<dbReference type="InterPro" id="IPR036390">
    <property type="entry name" value="WH_DNA-bd_sf"/>
</dbReference>
<dbReference type="SMART" id="SM00346">
    <property type="entry name" value="HTH_ICLR"/>
    <property type="match status" value="1"/>
</dbReference>
<sequence length="272" mass="30337">MLAAGGQFVSERKAPGIVPALENGIAIIAYLNRKAPRPAGLAEISSTIGISKSHCHSLLKTLTHFDWLSFDEETKTYRLHSGIISDASSLLNSPIINVIRPLLSELVQRLELPCVLSEPMSDDSFVVIDRINAHHIMEVSFPVGHRFSRNAAAQMRAYLAWQNPERIDRWMQDWNPVAYTETTVIDPATLRAEIGATRRRGWARSVGEFTEGLMALALPIFDRSGQVAYIFNLSSLVNTLLPREEQVAREMQRTAAQIHRALAARVPLDFPT</sequence>
<evidence type="ECO:0000313" key="7">
    <source>
        <dbReference type="Proteomes" id="UP000680348"/>
    </source>
</evidence>
<dbReference type="Gene3D" id="1.10.10.10">
    <property type="entry name" value="Winged helix-like DNA-binding domain superfamily/Winged helix DNA-binding domain"/>
    <property type="match status" value="1"/>
</dbReference>
<evidence type="ECO:0000259" key="5">
    <source>
        <dbReference type="PROSITE" id="PS51078"/>
    </source>
</evidence>
<keyword evidence="3" id="KW-0804">Transcription</keyword>
<dbReference type="Gene3D" id="3.30.450.40">
    <property type="match status" value="1"/>
</dbReference>
<dbReference type="InterPro" id="IPR014757">
    <property type="entry name" value="Tscrpt_reg_IclR_C"/>
</dbReference>
<evidence type="ECO:0000256" key="1">
    <source>
        <dbReference type="ARBA" id="ARBA00023015"/>
    </source>
</evidence>
<accession>A0A942E171</accession>
<keyword evidence="2" id="KW-0238">DNA-binding</keyword>
<comment type="caution">
    <text evidence="6">The sequence shown here is derived from an EMBL/GenBank/DDBJ whole genome shotgun (WGS) entry which is preliminary data.</text>
</comment>
<feature type="domain" description="HTH iclR-type" evidence="4">
    <location>
        <begin position="18"/>
        <end position="81"/>
    </location>
</feature>
<dbReference type="GO" id="GO:0003677">
    <property type="term" value="F:DNA binding"/>
    <property type="evidence" value="ECO:0007669"/>
    <property type="project" value="UniProtKB-KW"/>
</dbReference>
<dbReference type="InterPro" id="IPR005471">
    <property type="entry name" value="Tscrpt_reg_IclR_N"/>
</dbReference>
<reference evidence="6" key="1">
    <citation type="submission" date="2021-04" db="EMBL/GenBank/DDBJ databases">
        <title>Pseudaminobacter soli sp. nov., isolated from paddy soil contaminated by heavy metals.</title>
        <authorList>
            <person name="Zhang K."/>
        </authorList>
    </citation>
    <scope>NUCLEOTIDE SEQUENCE</scope>
    <source>
        <strain evidence="6">19-2017</strain>
    </source>
</reference>
<dbReference type="GO" id="GO:0045892">
    <property type="term" value="P:negative regulation of DNA-templated transcription"/>
    <property type="evidence" value="ECO:0007669"/>
    <property type="project" value="TreeGrafter"/>
</dbReference>
<dbReference type="InterPro" id="IPR036388">
    <property type="entry name" value="WH-like_DNA-bd_sf"/>
</dbReference>
<dbReference type="SUPFAM" id="SSF55781">
    <property type="entry name" value="GAF domain-like"/>
    <property type="match status" value="1"/>
</dbReference>
<dbReference type="Proteomes" id="UP000680348">
    <property type="component" value="Unassembled WGS sequence"/>
</dbReference>
<protein>
    <submittedName>
        <fullName evidence="6">IclR family transcriptional regulator</fullName>
    </submittedName>
</protein>
<dbReference type="InterPro" id="IPR029016">
    <property type="entry name" value="GAF-like_dom_sf"/>
</dbReference>
<evidence type="ECO:0000256" key="3">
    <source>
        <dbReference type="ARBA" id="ARBA00023163"/>
    </source>
</evidence>
<dbReference type="GO" id="GO:0003700">
    <property type="term" value="F:DNA-binding transcription factor activity"/>
    <property type="evidence" value="ECO:0007669"/>
    <property type="project" value="TreeGrafter"/>
</dbReference>
<evidence type="ECO:0000256" key="2">
    <source>
        <dbReference type="ARBA" id="ARBA00023125"/>
    </source>
</evidence>
<keyword evidence="1" id="KW-0805">Transcription regulation</keyword>